<sequence length="189" mass="19312">MHNTLSLFCAAALLGTAGADAAVAVDITGGNGAPITVTILQPIEYTVNNGTSFWPVFVLDGAGDLLSIATNSVTGTLSFSVNGGPEQFINRANSEFTSGVVGPDDFYFYLMNSSTQLQTGDTVVLNAGSFTTTGSFAVATPGQISIETFLMGAFGEQVSGNGVAVPEPGSALLLGLGCAGMFLRRRRAA</sequence>
<gene>
    <name evidence="3" type="ORF">OJ996_25715</name>
</gene>
<feature type="signal peptide" evidence="1">
    <location>
        <begin position="1"/>
        <end position="21"/>
    </location>
</feature>
<evidence type="ECO:0000313" key="3">
    <source>
        <dbReference type="EMBL" id="MCW1917013.1"/>
    </source>
</evidence>
<proteinExistence type="predicted"/>
<dbReference type="Proteomes" id="UP001165653">
    <property type="component" value="Unassembled WGS sequence"/>
</dbReference>
<organism evidence="3 4">
    <name type="scientific">Luteolibacter rhizosphaerae</name>
    <dbReference type="NCBI Taxonomy" id="2989719"/>
    <lineage>
        <taxon>Bacteria</taxon>
        <taxon>Pseudomonadati</taxon>
        <taxon>Verrucomicrobiota</taxon>
        <taxon>Verrucomicrobiia</taxon>
        <taxon>Verrucomicrobiales</taxon>
        <taxon>Verrucomicrobiaceae</taxon>
        <taxon>Luteolibacter</taxon>
    </lineage>
</organism>
<dbReference type="NCBIfam" id="TIGR02595">
    <property type="entry name" value="PEP_CTERM"/>
    <property type="match status" value="1"/>
</dbReference>
<feature type="domain" description="Ice-binding protein C-terminal" evidence="2">
    <location>
        <begin position="164"/>
        <end position="186"/>
    </location>
</feature>
<feature type="chain" id="PRO_5046585823" evidence="1">
    <location>
        <begin position="22"/>
        <end position="189"/>
    </location>
</feature>
<evidence type="ECO:0000256" key="1">
    <source>
        <dbReference type="SAM" id="SignalP"/>
    </source>
</evidence>
<dbReference type="EMBL" id="JAPDDR010000023">
    <property type="protein sequence ID" value="MCW1917013.1"/>
    <property type="molecule type" value="Genomic_DNA"/>
</dbReference>
<protein>
    <submittedName>
        <fullName evidence="3">PEP-CTERM sorting domain-containing protein</fullName>
    </submittedName>
</protein>
<dbReference type="RefSeq" id="WP_264516633.1">
    <property type="nucleotide sequence ID" value="NZ_JAPDDR010000023.1"/>
</dbReference>
<evidence type="ECO:0000259" key="2">
    <source>
        <dbReference type="Pfam" id="PF07589"/>
    </source>
</evidence>
<accession>A0ABT3GB05</accession>
<dbReference type="InterPro" id="IPR013424">
    <property type="entry name" value="Ice-binding_C"/>
</dbReference>
<evidence type="ECO:0000313" key="4">
    <source>
        <dbReference type="Proteomes" id="UP001165653"/>
    </source>
</evidence>
<keyword evidence="4" id="KW-1185">Reference proteome</keyword>
<comment type="caution">
    <text evidence="3">The sequence shown here is derived from an EMBL/GenBank/DDBJ whole genome shotgun (WGS) entry which is preliminary data.</text>
</comment>
<reference evidence="3" key="1">
    <citation type="submission" date="2022-10" db="EMBL/GenBank/DDBJ databases">
        <title>Luteolibacter sp. GHJ8, whole genome shotgun sequencing project.</title>
        <authorList>
            <person name="Zhao G."/>
            <person name="Shen L."/>
        </authorList>
    </citation>
    <scope>NUCLEOTIDE SEQUENCE</scope>
    <source>
        <strain evidence="3">GHJ8</strain>
    </source>
</reference>
<keyword evidence="1" id="KW-0732">Signal</keyword>
<dbReference type="Pfam" id="PF07589">
    <property type="entry name" value="PEP-CTERM"/>
    <property type="match status" value="1"/>
</dbReference>
<name>A0ABT3GB05_9BACT</name>